<dbReference type="InterPro" id="IPR017947">
    <property type="entry name" value="AryldialkylPase_Zn-BS"/>
</dbReference>
<feature type="modified residue" description="N6-carboxylysine" evidence="3">
    <location>
        <position position="176"/>
    </location>
</feature>
<dbReference type="Proteomes" id="UP000619761">
    <property type="component" value="Unassembled WGS sequence"/>
</dbReference>
<dbReference type="InterPro" id="IPR001559">
    <property type="entry name" value="Phosphotriesterase"/>
</dbReference>
<dbReference type="SUPFAM" id="SSF51556">
    <property type="entry name" value="Metallo-dependent hydrolases"/>
    <property type="match status" value="1"/>
</dbReference>
<dbReference type="PROSITE" id="PS51347">
    <property type="entry name" value="PHOSPHOTRIESTERASE_2"/>
    <property type="match status" value="1"/>
</dbReference>
<evidence type="ECO:0000256" key="3">
    <source>
        <dbReference type="PROSITE-ProRule" id="PRU00679"/>
    </source>
</evidence>
<keyword evidence="5" id="KW-1185">Reference proteome</keyword>
<evidence type="ECO:0000313" key="4">
    <source>
        <dbReference type="EMBL" id="GGY85306.1"/>
    </source>
</evidence>
<evidence type="ECO:0000256" key="1">
    <source>
        <dbReference type="ARBA" id="ARBA00022723"/>
    </source>
</evidence>
<keyword evidence="2" id="KW-0378">Hydrolase</keyword>
<proteinExistence type="inferred from homology"/>
<accession>A0ABQ3B9X3</accession>
<evidence type="ECO:0000313" key="5">
    <source>
        <dbReference type="Proteomes" id="UP000619761"/>
    </source>
</evidence>
<dbReference type="PANTHER" id="PTHR10819">
    <property type="entry name" value="PHOSPHOTRIESTERASE-RELATED"/>
    <property type="match status" value="1"/>
</dbReference>
<comment type="caution">
    <text evidence="4">The sequence shown here is derived from an EMBL/GenBank/DDBJ whole genome shotgun (WGS) entry which is preliminary data.</text>
</comment>
<dbReference type="EMBL" id="BMYZ01000003">
    <property type="protein sequence ID" value="GGY85306.1"/>
    <property type="molecule type" value="Genomic_DNA"/>
</dbReference>
<dbReference type="PANTHER" id="PTHR10819:SF3">
    <property type="entry name" value="PHOSPHOTRIESTERASE-RELATED PROTEIN"/>
    <property type="match status" value="1"/>
</dbReference>
<evidence type="ECO:0000256" key="2">
    <source>
        <dbReference type="ARBA" id="ARBA00022801"/>
    </source>
</evidence>
<protein>
    <submittedName>
        <fullName evidence="4">Aryldialkylphosphatase</fullName>
    </submittedName>
</protein>
<dbReference type="PROSITE" id="PS01322">
    <property type="entry name" value="PHOSPHOTRIESTERASE_1"/>
    <property type="match status" value="1"/>
</dbReference>
<dbReference type="InterPro" id="IPR032466">
    <property type="entry name" value="Metal_Hydrolase"/>
</dbReference>
<gene>
    <name evidence="4" type="ORF">GCM10011613_33040</name>
</gene>
<keyword evidence="1" id="KW-0479">Metal-binding</keyword>
<dbReference type="RefSeq" id="WP_189420591.1">
    <property type="nucleotide sequence ID" value="NZ_BMYZ01000003.1"/>
</dbReference>
<sequence>MKRRSFIKGSLGGVASIYLTACGQLKNSSIAKAPGTYFMSVLGAQPCSTMGFTLTHEHLFADLRSYSEQQKNPLSLDINEVVATILPHLTEIQKLGCKTFIDCTAVGVGRNPPLLKALANASGMQIVTTTGAYLSNDSQFKPDYFDAMSAEALAQKWLGEWHEGIDGTGIKPGMIKIGVSGGRLTNDENKLMHAAILTHKKSGLVIGCHVGPWREVKPGVNGTSALEQIKLIKSAGASPNRWIWIHAQSEVDFQYHQQALAQGAWISYDGYRPEQTQQYLELITRIKAEGYLNRLLVSQDSGWYTAAEPKGGKFNSFAPLMTDLLPALKNRGFSSDELTQIFTRNPAEAFQIKT</sequence>
<reference evidence="5" key="1">
    <citation type="journal article" date="2019" name="Int. J. Syst. Evol. Microbiol.">
        <title>The Global Catalogue of Microorganisms (GCM) 10K type strain sequencing project: providing services to taxonomists for standard genome sequencing and annotation.</title>
        <authorList>
            <consortium name="The Broad Institute Genomics Platform"/>
            <consortium name="The Broad Institute Genome Sequencing Center for Infectious Disease"/>
            <person name="Wu L."/>
            <person name="Ma J."/>
        </authorList>
    </citation>
    <scope>NUCLEOTIDE SEQUENCE [LARGE SCALE GENOMIC DNA]</scope>
    <source>
        <strain evidence="5">KCTC 32239</strain>
    </source>
</reference>
<name>A0ABQ3B9X3_9GAMM</name>
<comment type="similarity">
    <text evidence="3">Belongs to the metallo-dependent hydrolases superfamily. Phosphotriesterase family.</text>
</comment>
<dbReference type="Pfam" id="PF02126">
    <property type="entry name" value="PTE"/>
    <property type="match status" value="1"/>
</dbReference>
<dbReference type="Gene3D" id="3.20.20.140">
    <property type="entry name" value="Metal-dependent hydrolases"/>
    <property type="match status" value="1"/>
</dbReference>
<organism evidence="4 5">
    <name type="scientific">Cellvibrio zantedeschiae</name>
    <dbReference type="NCBI Taxonomy" id="1237077"/>
    <lineage>
        <taxon>Bacteria</taxon>
        <taxon>Pseudomonadati</taxon>
        <taxon>Pseudomonadota</taxon>
        <taxon>Gammaproteobacteria</taxon>
        <taxon>Cellvibrionales</taxon>
        <taxon>Cellvibrionaceae</taxon>
        <taxon>Cellvibrio</taxon>
    </lineage>
</organism>